<feature type="compositionally biased region" description="Polar residues" evidence="1">
    <location>
        <begin position="22"/>
        <end position="34"/>
    </location>
</feature>
<gene>
    <name evidence="2" type="ORF">PFISCL1PPCAC_14227</name>
</gene>
<organism evidence="2 3">
    <name type="scientific">Pristionchus fissidentatus</name>
    <dbReference type="NCBI Taxonomy" id="1538716"/>
    <lineage>
        <taxon>Eukaryota</taxon>
        <taxon>Metazoa</taxon>
        <taxon>Ecdysozoa</taxon>
        <taxon>Nematoda</taxon>
        <taxon>Chromadorea</taxon>
        <taxon>Rhabditida</taxon>
        <taxon>Rhabditina</taxon>
        <taxon>Diplogasteromorpha</taxon>
        <taxon>Diplogasteroidea</taxon>
        <taxon>Neodiplogasteridae</taxon>
        <taxon>Pristionchus</taxon>
    </lineage>
</organism>
<evidence type="ECO:0000313" key="2">
    <source>
        <dbReference type="EMBL" id="GMT22930.1"/>
    </source>
</evidence>
<feature type="compositionally biased region" description="Low complexity" evidence="1">
    <location>
        <begin position="39"/>
        <end position="50"/>
    </location>
</feature>
<reference evidence="2" key="1">
    <citation type="submission" date="2023-10" db="EMBL/GenBank/DDBJ databases">
        <title>Genome assembly of Pristionchus species.</title>
        <authorList>
            <person name="Yoshida K."/>
            <person name="Sommer R.J."/>
        </authorList>
    </citation>
    <scope>NUCLEOTIDE SEQUENCE</scope>
    <source>
        <strain evidence="2">RS5133</strain>
    </source>
</reference>
<protein>
    <submittedName>
        <fullName evidence="2">Uncharacterized protein</fullName>
    </submittedName>
</protein>
<name>A0AAV5VWQ0_9BILA</name>
<sequence length="183" mass="19344">LQLQQRQQAQSDNAHRNDQEEQQAGPSHQSPTGTRRSPRVAAPASAAVPRRSADSDVIDLSLRPTPPVQPAAVVVAGRSNAPPTAASAAGRGEQGGSVPSGSRRRSGGGESSGGSPTKAAKSAKRYIVYCRERASAIITSFRTLSHLPKNALLVFLSLSTRSPSMSTRETVHNYINDINIQNI</sequence>
<feature type="compositionally biased region" description="Low complexity" evidence="1">
    <location>
        <begin position="1"/>
        <end position="10"/>
    </location>
</feature>
<proteinExistence type="predicted"/>
<keyword evidence="3" id="KW-1185">Reference proteome</keyword>
<accession>A0AAV5VWQ0</accession>
<feature type="non-terminal residue" evidence="2">
    <location>
        <position position="1"/>
    </location>
</feature>
<dbReference type="Proteomes" id="UP001432322">
    <property type="component" value="Unassembled WGS sequence"/>
</dbReference>
<feature type="region of interest" description="Disordered" evidence="1">
    <location>
        <begin position="1"/>
        <end position="122"/>
    </location>
</feature>
<evidence type="ECO:0000313" key="3">
    <source>
        <dbReference type="Proteomes" id="UP001432322"/>
    </source>
</evidence>
<dbReference type="EMBL" id="BTSY01000004">
    <property type="protein sequence ID" value="GMT22930.1"/>
    <property type="molecule type" value="Genomic_DNA"/>
</dbReference>
<evidence type="ECO:0000256" key="1">
    <source>
        <dbReference type="SAM" id="MobiDB-lite"/>
    </source>
</evidence>
<comment type="caution">
    <text evidence="2">The sequence shown here is derived from an EMBL/GenBank/DDBJ whole genome shotgun (WGS) entry which is preliminary data.</text>
</comment>
<dbReference type="AlphaFoldDB" id="A0AAV5VWQ0"/>